<dbReference type="PANTHER" id="PTHR11610">
    <property type="entry name" value="LIPASE"/>
    <property type="match status" value="1"/>
</dbReference>
<dbReference type="Pfam" id="PF00151">
    <property type="entry name" value="Lipase"/>
    <property type="match status" value="1"/>
</dbReference>
<dbReference type="AlphaFoldDB" id="A0AAV1ZCM2"/>
<comment type="caution">
    <text evidence="7">The sequence shown here is derived from an EMBL/GenBank/DDBJ whole genome shotgun (WGS) entry which is preliminary data.</text>
</comment>
<dbReference type="InterPro" id="IPR029058">
    <property type="entry name" value="AB_hydrolase_fold"/>
</dbReference>
<evidence type="ECO:0000313" key="8">
    <source>
        <dbReference type="Proteomes" id="UP001497382"/>
    </source>
</evidence>
<evidence type="ECO:0000313" key="7">
    <source>
        <dbReference type="EMBL" id="CAL1269472.1"/>
    </source>
</evidence>
<dbReference type="InterPro" id="IPR013818">
    <property type="entry name" value="Lipase"/>
</dbReference>
<name>A0AAV1ZCM2_9ARAC</name>
<dbReference type="PANTHER" id="PTHR11610:SF173">
    <property type="entry name" value="LIPASE DOMAIN-CONTAINING PROTEIN-RELATED"/>
    <property type="match status" value="1"/>
</dbReference>
<dbReference type="SUPFAM" id="SSF53474">
    <property type="entry name" value="alpha/beta-Hydrolases"/>
    <property type="match status" value="1"/>
</dbReference>
<keyword evidence="5" id="KW-0732">Signal</keyword>
<dbReference type="InterPro" id="IPR000734">
    <property type="entry name" value="TAG_lipase"/>
</dbReference>
<organism evidence="7 8">
    <name type="scientific">Larinioides sclopetarius</name>
    <dbReference type="NCBI Taxonomy" id="280406"/>
    <lineage>
        <taxon>Eukaryota</taxon>
        <taxon>Metazoa</taxon>
        <taxon>Ecdysozoa</taxon>
        <taxon>Arthropoda</taxon>
        <taxon>Chelicerata</taxon>
        <taxon>Arachnida</taxon>
        <taxon>Araneae</taxon>
        <taxon>Araneomorphae</taxon>
        <taxon>Entelegynae</taxon>
        <taxon>Araneoidea</taxon>
        <taxon>Araneidae</taxon>
        <taxon>Larinioides</taxon>
    </lineage>
</organism>
<accession>A0AAV1ZCM2</accession>
<feature type="signal peptide" evidence="5">
    <location>
        <begin position="1"/>
        <end position="19"/>
    </location>
</feature>
<feature type="chain" id="PRO_5043718549" description="Lipase domain-containing protein" evidence="5">
    <location>
        <begin position="20"/>
        <end position="351"/>
    </location>
</feature>
<dbReference type="InterPro" id="IPR033906">
    <property type="entry name" value="Lipase_N"/>
</dbReference>
<dbReference type="CDD" id="cd00707">
    <property type="entry name" value="Pancreat_lipase_like"/>
    <property type="match status" value="1"/>
</dbReference>
<evidence type="ECO:0000256" key="1">
    <source>
        <dbReference type="ARBA" id="ARBA00004613"/>
    </source>
</evidence>
<sequence length="351" mass="39483">MVNIFLLTTLTIFAGYGSCYYELKDAKPRISNESLHPICNETFVKPTNNICSISYLLFTENNRNSPCYIEPNNEEFDQCDFDPSRKTKILIHGYTVELKPGNLFQLIKDSLLLEDSYNVIIVNWTQYNQGLYPFAVKNGYLVGIEVGNFINFLTNEKGVDPTDVHLIGHSLGAHVSGVAGKQVPNLGRISGLDPAYPLYKLNVTFDRLTDSDADFVDVIHCSNGVIDNGSKGYGIPYPIGQINFYPNGGINQPSCKLGRNYSNADGEIEEIKTNQDLISCRHDICPIYFLYSIRDCEFLSKECGSYRRYKGEKCFTESHPTDVMGLHTEKIPGLSTHSKFYLNTTAYPPYC</sequence>
<dbReference type="GO" id="GO:0016298">
    <property type="term" value="F:lipase activity"/>
    <property type="evidence" value="ECO:0007669"/>
    <property type="project" value="InterPro"/>
</dbReference>
<keyword evidence="3" id="KW-0964">Secreted</keyword>
<gene>
    <name evidence="7" type="ORF">LARSCL_LOCUS4749</name>
</gene>
<dbReference type="EMBL" id="CAXIEN010000041">
    <property type="protein sequence ID" value="CAL1269472.1"/>
    <property type="molecule type" value="Genomic_DNA"/>
</dbReference>
<proteinExistence type="inferred from homology"/>
<dbReference type="GO" id="GO:0005615">
    <property type="term" value="C:extracellular space"/>
    <property type="evidence" value="ECO:0007669"/>
    <property type="project" value="TreeGrafter"/>
</dbReference>
<dbReference type="GO" id="GO:0016042">
    <property type="term" value="P:lipid catabolic process"/>
    <property type="evidence" value="ECO:0007669"/>
    <property type="project" value="TreeGrafter"/>
</dbReference>
<dbReference type="Gene3D" id="3.40.50.1820">
    <property type="entry name" value="alpha/beta hydrolase"/>
    <property type="match status" value="1"/>
</dbReference>
<comment type="similarity">
    <text evidence="2 4">Belongs to the AB hydrolase superfamily. Lipase family.</text>
</comment>
<evidence type="ECO:0000256" key="2">
    <source>
        <dbReference type="ARBA" id="ARBA00010701"/>
    </source>
</evidence>
<evidence type="ECO:0000256" key="4">
    <source>
        <dbReference type="RuleBase" id="RU004262"/>
    </source>
</evidence>
<comment type="subcellular location">
    <subcellularLocation>
        <location evidence="1">Secreted</location>
    </subcellularLocation>
</comment>
<dbReference type="GO" id="GO:0017171">
    <property type="term" value="F:serine hydrolase activity"/>
    <property type="evidence" value="ECO:0007669"/>
    <property type="project" value="TreeGrafter"/>
</dbReference>
<evidence type="ECO:0000256" key="5">
    <source>
        <dbReference type="SAM" id="SignalP"/>
    </source>
</evidence>
<protein>
    <recommendedName>
        <fullName evidence="6">Lipase domain-containing protein</fullName>
    </recommendedName>
</protein>
<feature type="domain" description="Lipase" evidence="6">
    <location>
        <begin position="48"/>
        <end position="350"/>
    </location>
</feature>
<evidence type="ECO:0000259" key="6">
    <source>
        <dbReference type="Pfam" id="PF00151"/>
    </source>
</evidence>
<keyword evidence="8" id="KW-1185">Reference proteome</keyword>
<evidence type="ECO:0000256" key="3">
    <source>
        <dbReference type="ARBA" id="ARBA00022525"/>
    </source>
</evidence>
<reference evidence="7 8" key="1">
    <citation type="submission" date="2024-04" db="EMBL/GenBank/DDBJ databases">
        <authorList>
            <person name="Rising A."/>
            <person name="Reimegard J."/>
            <person name="Sonavane S."/>
            <person name="Akerstrom W."/>
            <person name="Nylinder S."/>
            <person name="Hedman E."/>
            <person name="Kallberg Y."/>
        </authorList>
    </citation>
    <scope>NUCLEOTIDE SEQUENCE [LARGE SCALE GENOMIC DNA]</scope>
</reference>
<dbReference type="Proteomes" id="UP001497382">
    <property type="component" value="Unassembled WGS sequence"/>
</dbReference>